<dbReference type="Proteomes" id="UP000824088">
    <property type="component" value="Unassembled WGS sequence"/>
</dbReference>
<dbReference type="AlphaFoldDB" id="A0A9D1L364"/>
<reference evidence="1" key="1">
    <citation type="submission" date="2020-10" db="EMBL/GenBank/DDBJ databases">
        <authorList>
            <person name="Gilroy R."/>
        </authorList>
    </citation>
    <scope>NUCLEOTIDE SEQUENCE</scope>
    <source>
        <strain evidence="1">1063</strain>
    </source>
</reference>
<protein>
    <submittedName>
        <fullName evidence="1">Uncharacterized protein</fullName>
    </submittedName>
</protein>
<sequence length="107" mass="11714">MKLYRKSEIETVAAAPHTEEAGKRESATDKTGEAPFSVLARSLQSLLEALNAGDFSVSDAEKFRRVKQSGAYQPVAAALDALCDELSALLFVMRNCDKCDVLPKERH</sequence>
<organism evidence="1 2">
    <name type="scientific">Candidatus Limadaptatus stercorigallinarum</name>
    <dbReference type="NCBI Taxonomy" id="2840845"/>
    <lineage>
        <taxon>Bacteria</taxon>
        <taxon>Bacillati</taxon>
        <taxon>Bacillota</taxon>
        <taxon>Clostridia</taxon>
        <taxon>Eubacteriales</taxon>
        <taxon>Candidatus Limadaptatus</taxon>
    </lineage>
</organism>
<proteinExistence type="predicted"/>
<name>A0A9D1L364_9FIRM</name>
<evidence type="ECO:0000313" key="1">
    <source>
        <dbReference type="EMBL" id="HIU21667.1"/>
    </source>
</evidence>
<gene>
    <name evidence="1" type="ORF">IAD51_05510</name>
</gene>
<accession>A0A9D1L364</accession>
<comment type="caution">
    <text evidence="1">The sequence shown here is derived from an EMBL/GenBank/DDBJ whole genome shotgun (WGS) entry which is preliminary data.</text>
</comment>
<evidence type="ECO:0000313" key="2">
    <source>
        <dbReference type="Proteomes" id="UP000824088"/>
    </source>
</evidence>
<reference evidence="1" key="2">
    <citation type="journal article" date="2021" name="PeerJ">
        <title>Extensive microbial diversity within the chicken gut microbiome revealed by metagenomics and culture.</title>
        <authorList>
            <person name="Gilroy R."/>
            <person name="Ravi A."/>
            <person name="Getino M."/>
            <person name="Pursley I."/>
            <person name="Horton D.L."/>
            <person name="Alikhan N.F."/>
            <person name="Baker D."/>
            <person name="Gharbi K."/>
            <person name="Hall N."/>
            <person name="Watson M."/>
            <person name="Adriaenssens E.M."/>
            <person name="Foster-Nyarko E."/>
            <person name="Jarju S."/>
            <person name="Secka A."/>
            <person name="Antonio M."/>
            <person name="Oren A."/>
            <person name="Chaudhuri R.R."/>
            <person name="La Ragione R."/>
            <person name="Hildebrand F."/>
            <person name="Pallen M.J."/>
        </authorList>
    </citation>
    <scope>NUCLEOTIDE SEQUENCE</scope>
    <source>
        <strain evidence="1">1063</strain>
    </source>
</reference>
<dbReference type="EMBL" id="DVMN01000098">
    <property type="protein sequence ID" value="HIU21667.1"/>
    <property type="molecule type" value="Genomic_DNA"/>
</dbReference>